<dbReference type="Proteomes" id="UP000238045">
    <property type="component" value="Unassembled WGS sequence"/>
</dbReference>
<dbReference type="Gene3D" id="3.40.1580.10">
    <property type="entry name" value="SMI1/KNR4-like"/>
    <property type="match status" value="1"/>
</dbReference>
<dbReference type="InterPro" id="IPR037883">
    <property type="entry name" value="Knr4/Smi1-like_sf"/>
</dbReference>
<reference evidence="1 2" key="1">
    <citation type="submission" date="2017-09" db="EMBL/GenBank/DDBJ databases">
        <title>Genomic, metabolic, and phenotypic characteristics of bacterial isolates from the natural microbiome of the model nematode Caenorhabditis elegans.</title>
        <authorList>
            <person name="Zimmermann J."/>
            <person name="Obeng N."/>
            <person name="Yang W."/>
            <person name="Obeng O."/>
            <person name="Kissoyan K."/>
            <person name="Pees B."/>
            <person name="Dirksen P."/>
            <person name="Hoppner M."/>
            <person name="Franke A."/>
            <person name="Rosenstiel P."/>
            <person name="Leippe M."/>
            <person name="Dierking K."/>
            <person name="Kaleta C."/>
            <person name="Schulenburg H."/>
        </authorList>
    </citation>
    <scope>NUCLEOTIDE SEQUENCE [LARGE SCALE GENOMIC DNA]</scope>
    <source>
        <strain evidence="1 2">MYb117</strain>
    </source>
</reference>
<evidence type="ECO:0000313" key="1">
    <source>
        <dbReference type="EMBL" id="PRC14325.1"/>
    </source>
</evidence>
<dbReference type="RefSeq" id="WP_105698325.1">
    <property type="nucleotide sequence ID" value="NZ_CP159260.1"/>
</dbReference>
<dbReference type="EMBL" id="PCQL01000023">
    <property type="protein sequence ID" value="PRC14325.1"/>
    <property type="molecule type" value="Genomic_DNA"/>
</dbReference>
<keyword evidence="2" id="KW-1185">Reference proteome</keyword>
<sequence length="149" mass="16252">MKNQHVFEALIKAIQSSEQYEGNFGYSIGDVSAVLSRVDGPDHTGVPGDYLAFLSTFGFGELDPAFHLDDGPEHYSTLSGREIAGGEGLYVFGGNQSDLLYAFNSKSGWQVVQISCELDEVEVVASGFSDFILEKLTYINALVEWRAAN</sequence>
<accession>A0A2S9EGN7</accession>
<dbReference type="AlphaFoldDB" id="A0A2S9EGN7"/>
<evidence type="ECO:0000313" key="2">
    <source>
        <dbReference type="Proteomes" id="UP000238045"/>
    </source>
</evidence>
<protein>
    <submittedName>
        <fullName evidence="1">SMI1/KNR4 family protein</fullName>
    </submittedName>
</protein>
<dbReference type="SUPFAM" id="SSF160631">
    <property type="entry name" value="SMI1/KNR4-like"/>
    <property type="match status" value="1"/>
</dbReference>
<name>A0A2S9EGN7_9PSED</name>
<organism evidence="1 2">
    <name type="scientific">Pseudomonas poae</name>
    <dbReference type="NCBI Taxonomy" id="200451"/>
    <lineage>
        <taxon>Bacteria</taxon>
        <taxon>Pseudomonadati</taxon>
        <taxon>Pseudomonadota</taxon>
        <taxon>Gammaproteobacteria</taxon>
        <taxon>Pseudomonadales</taxon>
        <taxon>Pseudomonadaceae</taxon>
        <taxon>Pseudomonas</taxon>
    </lineage>
</organism>
<proteinExistence type="predicted"/>
<gene>
    <name evidence="1" type="ORF">CQZ99_19745</name>
</gene>
<comment type="caution">
    <text evidence="1">The sequence shown here is derived from an EMBL/GenBank/DDBJ whole genome shotgun (WGS) entry which is preliminary data.</text>
</comment>